<feature type="transmembrane region" description="Helical" evidence="1">
    <location>
        <begin position="6"/>
        <end position="23"/>
    </location>
</feature>
<dbReference type="EMBL" id="KY684096">
    <property type="protein sequence ID" value="ARF10075.1"/>
    <property type="molecule type" value="Genomic_DNA"/>
</dbReference>
<accession>A0A1V0SED2</accession>
<protein>
    <submittedName>
        <fullName evidence="2">Uncharacterized protein</fullName>
    </submittedName>
</protein>
<keyword evidence="1" id="KW-1133">Transmembrane helix</keyword>
<reference evidence="2" key="1">
    <citation type="journal article" date="2017" name="Science">
        <title>Giant viruses with an expanded complement of translation system components.</title>
        <authorList>
            <person name="Schulz F."/>
            <person name="Yutin N."/>
            <person name="Ivanova N.N."/>
            <person name="Ortega D.R."/>
            <person name="Lee T.K."/>
            <person name="Vierheilig J."/>
            <person name="Daims H."/>
            <person name="Horn M."/>
            <person name="Wagner M."/>
            <person name="Jensen G.J."/>
            <person name="Kyrpides N.C."/>
            <person name="Koonin E.V."/>
            <person name="Woyke T."/>
        </authorList>
    </citation>
    <scope>NUCLEOTIDE SEQUENCE</scope>
    <source>
        <strain evidence="2">ILV1</strain>
    </source>
</reference>
<gene>
    <name evidence="2" type="ORF">Indivirus_12_3</name>
</gene>
<organism evidence="2">
    <name type="scientific">Indivirus ILV1</name>
    <dbReference type="NCBI Taxonomy" id="1977633"/>
    <lineage>
        <taxon>Viruses</taxon>
        <taxon>Varidnaviria</taxon>
        <taxon>Bamfordvirae</taxon>
        <taxon>Nucleocytoviricota</taxon>
        <taxon>Megaviricetes</taxon>
        <taxon>Imitervirales</taxon>
        <taxon>Mimiviridae</taxon>
        <taxon>Klosneuvirinae</taxon>
        <taxon>Indivirus</taxon>
    </lineage>
</organism>
<keyword evidence="1" id="KW-0472">Membrane</keyword>
<name>A0A1V0SED2_9VIRU</name>
<keyword evidence="1" id="KW-0812">Transmembrane</keyword>
<sequence length="178" mass="19596">MNQETIYLIAVVFVIIIVIKLLTMSKAKLEHLTSTSDEAIQNIASLYNKDQMTIGNLTATGTTTLNNVTASNGNIDTIKTGKLLLGNKWILTGTGKDTQGYDDNWLRFIDTNGKYYGGVAAGTFYDASMGMTIKQYIDTTANNINAEINNCVKIGQSYKLRKDDDAYMWGRPVQIGGF</sequence>
<evidence type="ECO:0000256" key="1">
    <source>
        <dbReference type="SAM" id="Phobius"/>
    </source>
</evidence>
<proteinExistence type="predicted"/>
<evidence type="ECO:0000313" key="2">
    <source>
        <dbReference type="EMBL" id="ARF10075.1"/>
    </source>
</evidence>